<dbReference type="EC" id="6.1.1.19" evidence="9"/>
<comment type="catalytic activity">
    <reaction evidence="8 9">
        <text>tRNA(Arg) + L-arginine + ATP = L-arginyl-tRNA(Arg) + AMP + diphosphate</text>
        <dbReference type="Rhea" id="RHEA:20301"/>
        <dbReference type="Rhea" id="RHEA-COMP:9658"/>
        <dbReference type="Rhea" id="RHEA-COMP:9673"/>
        <dbReference type="ChEBI" id="CHEBI:30616"/>
        <dbReference type="ChEBI" id="CHEBI:32682"/>
        <dbReference type="ChEBI" id="CHEBI:33019"/>
        <dbReference type="ChEBI" id="CHEBI:78442"/>
        <dbReference type="ChEBI" id="CHEBI:78513"/>
        <dbReference type="ChEBI" id="CHEBI:456215"/>
        <dbReference type="EC" id="6.1.1.19"/>
    </reaction>
</comment>
<dbReference type="PRINTS" id="PR01038">
    <property type="entry name" value="TRNASYNTHARG"/>
</dbReference>
<keyword evidence="15" id="KW-1185">Reference proteome</keyword>
<dbReference type="SUPFAM" id="SSF52374">
    <property type="entry name" value="Nucleotidylyl transferase"/>
    <property type="match status" value="1"/>
</dbReference>
<dbReference type="Gene3D" id="3.30.1360.70">
    <property type="entry name" value="Arginyl tRNA synthetase N-terminal domain"/>
    <property type="match status" value="1"/>
</dbReference>
<dbReference type="Gene3D" id="1.10.730.10">
    <property type="entry name" value="Isoleucyl-tRNA Synthetase, Domain 1"/>
    <property type="match status" value="1"/>
</dbReference>
<dbReference type="GO" id="GO:0005524">
    <property type="term" value="F:ATP binding"/>
    <property type="evidence" value="ECO:0007669"/>
    <property type="project" value="UniProtKB-UniRule"/>
</dbReference>
<dbReference type="EMBL" id="AAWS01000002">
    <property type="protein sequence ID" value="EAY31588.1"/>
    <property type="molecule type" value="Genomic_DNA"/>
</dbReference>
<dbReference type="InterPro" id="IPR036695">
    <property type="entry name" value="Arg-tRNA-synth_N_sf"/>
</dbReference>
<evidence type="ECO:0000256" key="8">
    <source>
        <dbReference type="ARBA" id="ARBA00049339"/>
    </source>
</evidence>
<feature type="short sequence motif" description="'HIGH' region" evidence="9">
    <location>
        <begin position="120"/>
        <end position="130"/>
    </location>
</feature>
<evidence type="ECO:0000256" key="6">
    <source>
        <dbReference type="ARBA" id="ARBA00022917"/>
    </source>
</evidence>
<organism evidence="14 15">
    <name type="scientific">Microscilla marina ATCC 23134</name>
    <dbReference type="NCBI Taxonomy" id="313606"/>
    <lineage>
        <taxon>Bacteria</taxon>
        <taxon>Pseudomonadati</taxon>
        <taxon>Bacteroidota</taxon>
        <taxon>Cytophagia</taxon>
        <taxon>Cytophagales</taxon>
        <taxon>Microscillaceae</taxon>
        <taxon>Microscilla</taxon>
    </lineage>
</organism>
<evidence type="ECO:0000259" key="12">
    <source>
        <dbReference type="SMART" id="SM00836"/>
    </source>
</evidence>
<keyword evidence="3 9" id="KW-0436">Ligase</keyword>
<dbReference type="PANTHER" id="PTHR11956">
    <property type="entry name" value="ARGINYL-TRNA SYNTHETASE"/>
    <property type="match status" value="1"/>
</dbReference>
<dbReference type="AlphaFoldDB" id="A1ZD49"/>
<evidence type="ECO:0000259" key="13">
    <source>
        <dbReference type="SMART" id="SM01016"/>
    </source>
</evidence>
<feature type="domain" description="DALR anticodon binding" evidence="12">
    <location>
        <begin position="578"/>
        <end position="701"/>
    </location>
</feature>
<comment type="caution">
    <text evidence="14">The sequence shown here is derived from an EMBL/GenBank/DDBJ whole genome shotgun (WGS) entry which is preliminary data.</text>
</comment>
<dbReference type="GO" id="GO:0004814">
    <property type="term" value="F:arginine-tRNA ligase activity"/>
    <property type="evidence" value="ECO:0007669"/>
    <property type="project" value="UniProtKB-UniRule"/>
</dbReference>
<comment type="subcellular location">
    <subcellularLocation>
        <location evidence="9">Cytoplasm</location>
    </subcellularLocation>
</comment>
<evidence type="ECO:0000256" key="9">
    <source>
        <dbReference type="HAMAP-Rule" id="MF_00123"/>
    </source>
</evidence>
<dbReference type="InterPro" id="IPR009080">
    <property type="entry name" value="tRNAsynth_Ia_anticodon-bd"/>
</dbReference>
<dbReference type="InterPro" id="IPR035684">
    <property type="entry name" value="ArgRS_core"/>
</dbReference>
<dbReference type="SMART" id="SM00836">
    <property type="entry name" value="DALR_1"/>
    <property type="match status" value="1"/>
</dbReference>
<evidence type="ECO:0000256" key="2">
    <source>
        <dbReference type="ARBA" id="ARBA00022490"/>
    </source>
</evidence>
<evidence type="ECO:0000313" key="15">
    <source>
        <dbReference type="Proteomes" id="UP000004095"/>
    </source>
</evidence>
<feature type="coiled-coil region" evidence="11">
    <location>
        <begin position="222"/>
        <end position="256"/>
    </location>
</feature>
<feature type="domain" description="Arginyl tRNA synthetase N-terminal" evidence="13">
    <location>
        <begin position="3"/>
        <end position="85"/>
    </location>
</feature>
<dbReference type="SMART" id="SM01016">
    <property type="entry name" value="Arg_tRNA_synt_N"/>
    <property type="match status" value="1"/>
</dbReference>
<name>A1ZD49_MICM2</name>
<keyword evidence="11" id="KW-0175">Coiled coil</keyword>
<evidence type="ECO:0000256" key="11">
    <source>
        <dbReference type="SAM" id="Coils"/>
    </source>
</evidence>
<keyword evidence="5 9" id="KW-0067">ATP-binding</keyword>
<gene>
    <name evidence="9" type="primary">argS</name>
    <name evidence="14" type="ORF">M23134_05094</name>
</gene>
<dbReference type="PANTHER" id="PTHR11956:SF5">
    <property type="entry name" value="ARGININE--TRNA LIGASE, CYTOPLASMIC"/>
    <property type="match status" value="1"/>
</dbReference>
<dbReference type="InterPro" id="IPR001278">
    <property type="entry name" value="Arg-tRNA-ligase"/>
</dbReference>
<protein>
    <recommendedName>
        <fullName evidence="9">Arginine--tRNA ligase</fullName>
        <ecNumber evidence="9">6.1.1.19</ecNumber>
    </recommendedName>
    <alternativeName>
        <fullName evidence="9">Arginyl-tRNA synthetase</fullName>
        <shortName evidence="9">ArgRS</shortName>
    </alternativeName>
</protein>
<dbReference type="GO" id="GO:0006420">
    <property type="term" value="P:arginyl-tRNA aminoacylation"/>
    <property type="evidence" value="ECO:0007669"/>
    <property type="project" value="UniProtKB-UniRule"/>
</dbReference>
<dbReference type="PROSITE" id="PS00178">
    <property type="entry name" value="AA_TRNA_LIGASE_I"/>
    <property type="match status" value="1"/>
</dbReference>
<evidence type="ECO:0000313" key="14">
    <source>
        <dbReference type="EMBL" id="EAY31588.1"/>
    </source>
</evidence>
<evidence type="ECO:0000256" key="4">
    <source>
        <dbReference type="ARBA" id="ARBA00022741"/>
    </source>
</evidence>
<dbReference type="SUPFAM" id="SSF55190">
    <property type="entry name" value="Arginyl-tRNA synthetase (ArgRS), N-terminal 'additional' domain"/>
    <property type="match status" value="1"/>
</dbReference>
<comment type="subunit">
    <text evidence="9">Monomer.</text>
</comment>
<comment type="similarity">
    <text evidence="1 9 10">Belongs to the class-I aminoacyl-tRNA synthetase family.</text>
</comment>
<keyword evidence="2 9" id="KW-0963">Cytoplasm</keyword>
<reference evidence="14 15" key="1">
    <citation type="submission" date="2007-01" db="EMBL/GenBank/DDBJ databases">
        <authorList>
            <person name="Haygood M."/>
            <person name="Podell S."/>
            <person name="Anderson C."/>
            <person name="Hopkinson B."/>
            <person name="Roe K."/>
            <person name="Barbeau K."/>
            <person name="Gaasterland T."/>
            <person name="Ferriera S."/>
            <person name="Johnson J."/>
            <person name="Kravitz S."/>
            <person name="Beeson K."/>
            <person name="Sutton G."/>
            <person name="Rogers Y.-H."/>
            <person name="Friedman R."/>
            <person name="Frazier M."/>
            <person name="Venter J.C."/>
        </authorList>
    </citation>
    <scope>NUCLEOTIDE SEQUENCE [LARGE SCALE GENOMIC DNA]</scope>
    <source>
        <strain evidence="14 15">ATCC 23134</strain>
    </source>
</reference>
<dbReference type="Pfam" id="PF00750">
    <property type="entry name" value="tRNA-synt_1d"/>
    <property type="match status" value="2"/>
</dbReference>
<proteinExistence type="inferred from homology"/>
<dbReference type="GO" id="GO:0005737">
    <property type="term" value="C:cytoplasm"/>
    <property type="evidence" value="ECO:0007669"/>
    <property type="project" value="UniProtKB-SubCell"/>
</dbReference>
<dbReference type="Pfam" id="PF05746">
    <property type="entry name" value="DALR_1"/>
    <property type="match status" value="1"/>
</dbReference>
<dbReference type="Gene3D" id="3.40.50.620">
    <property type="entry name" value="HUPs"/>
    <property type="match status" value="2"/>
</dbReference>
<evidence type="ECO:0000256" key="3">
    <source>
        <dbReference type="ARBA" id="ARBA00022598"/>
    </source>
</evidence>
<dbReference type="InterPro" id="IPR001412">
    <property type="entry name" value="aa-tRNA-synth_I_CS"/>
</dbReference>
<evidence type="ECO:0000256" key="10">
    <source>
        <dbReference type="RuleBase" id="RU363038"/>
    </source>
</evidence>
<dbReference type="InterPro" id="IPR008909">
    <property type="entry name" value="DALR_anticod-bd"/>
</dbReference>
<dbReference type="eggNOG" id="COG0018">
    <property type="taxonomic scope" value="Bacteria"/>
</dbReference>
<keyword evidence="7 9" id="KW-0030">Aminoacyl-tRNA synthetase</keyword>
<dbReference type="HAMAP" id="MF_00123">
    <property type="entry name" value="Arg_tRNA_synth"/>
    <property type="match status" value="1"/>
</dbReference>
<sequence>METTLQNAIKQAFKELFDLEVTEVELQPTRKEFEGSHTFVMFSFLKAVRKRPDELGQMLGDYLTQNTQVVSGYNVANKGFLNISIANKVWIDTFGNIAQSSDYGKLPHKNQKVMVEYSSPNTNKPLHLGHLRNNFLGYSVARILEAAGYDVVKANLVNDRGVHICKSMLAYQKFGEGETPESSGIKGDHLIGKYYVEFDKQMKKQVTPIIAKIAKNEFSLFTDEEVTNIRNYQNKIAKINEEIRNEQANLSALKGQLLASFDADFQELFTNWEASLTYSSHFKKYIDNQSFTKKQQPLIKLIRRIIKLYNSIAKEDGNIKQIANNKTPLMNEVTEMLQKWEAKDPETVALWQKMNGWVYEGFDATYKAIGVDFDQMYYESETYLLGKDIIKDGLEKDLFYTKPDGSVWAKLPKEVSDNDKILLRSNGTSVYMTQDLGTADKKYEDHTINKSIYVIGNEQDYHCKVLFQILKDLDRPYADGLYHLSYGMVDLPTGKMKSREGTVIDADDLLAEVKETARKRTDDLGKLDGMSDAEKIEIYRIIALGALKYTLLRVDPKKRMLFDKESSVDFQGDAGPFVQMNYVRTRSILRKAAEMGISTNEPWTVSDLHAMEKELIKLLLQYEAVVEEAGNEYNPSFVAQYAYDLARTYSQFFAECPILKMDDGSAASIERRKFRIALSTKTGELIKKALGLLGIEVPERM</sequence>
<evidence type="ECO:0000256" key="7">
    <source>
        <dbReference type="ARBA" id="ARBA00023146"/>
    </source>
</evidence>
<keyword evidence="4 9" id="KW-0547">Nucleotide-binding</keyword>
<dbReference type="InterPro" id="IPR014729">
    <property type="entry name" value="Rossmann-like_a/b/a_fold"/>
</dbReference>
<evidence type="ECO:0000256" key="5">
    <source>
        <dbReference type="ARBA" id="ARBA00022840"/>
    </source>
</evidence>
<dbReference type="Proteomes" id="UP000004095">
    <property type="component" value="Unassembled WGS sequence"/>
</dbReference>
<accession>A1ZD49</accession>
<dbReference type="SUPFAM" id="SSF47323">
    <property type="entry name" value="Anticodon-binding domain of a subclass of class I aminoacyl-tRNA synthetases"/>
    <property type="match status" value="1"/>
</dbReference>
<dbReference type="InterPro" id="IPR005148">
    <property type="entry name" value="Arg-tRNA-synth_N"/>
</dbReference>
<keyword evidence="6 9" id="KW-0648">Protein biosynthesis</keyword>
<evidence type="ECO:0000256" key="1">
    <source>
        <dbReference type="ARBA" id="ARBA00005594"/>
    </source>
</evidence>
<dbReference type="Pfam" id="PF03485">
    <property type="entry name" value="Arg_tRNA_synt_N"/>
    <property type="match status" value="1"/>
</dbReference>